<dbReference type="EMBL" id="JAKIKT010000001">
    <property type="protein sequence ID" value="MCL2912296.1"/>
    <property type="molecule type" value="Genomic_DNA"/>
</dbReference>
<dbReference type="NCBIfam" id="NF003816">
    <property type="entry name" value="PRK05406.1-5"/>
    <property type="match status" value="1"/>
</dbReference>
<name>A0ABT0N1K4_9GAMM</name>
<dbReference type="InterPro" id="IPR005501">
    <property type="entry name" value="LamB/YcsF/PxpA-like"/>
</dbReference>
<dbReference type="InterPro" id="IPR011330">
    <property type="entry name" value="Glyco_hydro/deAcase_b/a-brl"/>
</dbReference>
<dbReference type="RefSeq" id="WP_249247085.1">
    <property type="nucleotide sequence ID" value="NZ_JAKIKT010000001.1"/>
</dbReference>
<organism evidence="1 2">
    <name type="scientific">Shewanella corallii</name>
    <dbReference type="NCBI Taxonomy" id="560080"/>
    <lineage>
        <taxon>Bacteria</taxon>
        <taxon>Pseudomonadati</taxon>
        <taxon>Pseudomonadota</taxon>
        <taxon>Gammaproteobacteria</taxon>
        <taxon>Alteromonadales</taxon>
        <taxon>Shewanellaceae</taxon>
        <taxon>Shewanella</taxon>
    </lineage>
</organism>
<dbReference type="NCBIfam" id="NF003814">
    <property type="entry name" value="PRK05406.1-3"/>
    <property type="match status" value="1"/>
</dbReference>
<proteinExistence type="predicted"/>
<dbReference type="Pfam" id="PF03746">
    <property type="entry name" value="LamB_YcsF"/>
    <property type="match status" value="1"/>
</dbReference>
<sequence length="253" mass="26709">MSSRVRLNCDMGESFGQWPMGQDAAVMPHIQQANIACGFHASDPDVMTATAKLALEHKVSIGAHPGYADLQGFGRRHIPHSLEQIKHLIAYQVGALMGLTCQVGAQVDYVKPHGALYNLMMADSQVFSAILAAVAQLPGKPALMVLSRADNSEYQALAADAGVPLLLEAFADRAYTREGLLVPRNEPGAVLASNTDILRQTALLAAGSVMTQDGGLLKLEVDSICVHGDNPASIQTIADIAAQLSGKSPLSNT</sequence>
<evidence type="ECO:0000313" key="2">
    <source>
        <dbReference type="Proteomes" id="UP001202831"/>
    </source>
</evidence>
<comment type="caution">
    <text evidence="1">The sequence shown here is derived from an EMBL/GenBank/DDBJ whole genome shotgun (WGS) entry which is preliminary data.</text>
</comment>
<dbReference type="Gene3D" id="3.20.20.370">
    <property type="entry name" value="Glycoside hydrolase/deacetylase"/>
    <property type="match status" value="1"/>
</dbReference>
<keyword evidence="2" id="KW-1185">Reference proteome</keyword>
<dbReference type="Proteomes" id="UP001202831">
    <property type="component" value="Unassembled WGS sequence"/>
</dbReference>
<dbReference type="SUPFAM" id="SSF88713">
    <property type="entry name" value="Glycoside hydrolase/deacetylase"/>
    <property type="match status" value="1"/>
</dbReference>
<dbReference type="CDD" id="cd10787">
    <property type="entry name" value="LamB_YcsF_like"/>
    <property type="match status" value="1"/>
</dbReference>
<protein>
    <submittedName>
        <fullName evidence="1">5-oxoprolinase subunit PxpA</fullName>
    </submittedName>
</protein>
<gene>
    <name evidence="1" type="ORF">L2725_00620</name>
</gene>
<dbReference type="PANTHER" id="PTHR30292:SF0">
    <property type="entry name" value="5-OXOPROLINASE SUBUNIT A"/>
    <property type="match status" value="1"/>
</dbReference>
<accession>A0ABT0N1K4</accession>
<dbReference type="PANTHER" id="PTHR30292">
    <property type="entry name" value="UNCHARACTERIZED PROTEIN YBGL-RELATED"/>
    <property type="match status" value="1"/>
</dbReference>
<reference evidence="1 2" key="1">
    <citation type="submission" date="2022-01" db="EMBL/GenBank/DDBJ databases">
        <title>Whole genome-based taxonomy of the Shewanellaceae.</title>
        <authorList>
            <person name="Martin-Rodriguez A.J."/>
        </authorList>
    </citation>
    <scope>NUCLEOTIDE SEQUENCE [LARGE SCALE GENOMIC DNA]</scope>
    <source>
        <strain evidence="1 2">DSM 21332</strain>
    </source>
</reference>
<evidence type="ECO:0000313" key="1">
    <source>
        <dbReference type="EMBL" id="MCL2912296.1"/>
    </source>
</evidence>